<evidence type="ECO:0000313" key="3">
    <source>
        <dbReference type="Proteomes" id="UP000284416"/>
    </source>
</evidence>
<proteinExistence type="predicted"/>
<gene>
    <name evidence="2" type="ORF">D1B31_12960</name>
</gene>
<sequence>MSMHSLFVLFSLSGAVIVSSVISWKLKHQLGHSEGMAITMLLGMLIGLAGGTAFGSIFQGNLYASTLYSILFGAVAGTAVAPSLGLMAILEGFAGGLMGGMMGAMLGEMISPVESIKLVNILLALTFCSLLLFAVLSSRSDKEAFIPSKGWFMKPFITFLLISGVLIGGTQAAKYMDHKKAYEQVEKRQEEHNH</sequence>
<dbReference type="Proteomes" id="UP000284416">
    <property type="component" value="Unassembled WGS sequence"/>
</dbReference>
<accession>A0A417YSA8</accession>
<evidence type="ECO:0000256" key="1">
    <source>
        <dbReference type="SAM" id="Phobius"/>
    </source>
</evidence>
<comment type="caution">
    <text evidence="2">The sequence shown here is derived from an EMBL/GenBank/DDBJ whole genome shotgun (WGS) entry which is preliminary data.</text>
</comment>
<organism evidence="2 3">
    <name type="scientific">Neobacillus notoginsengisoli</name>
    <dbReference type="NCBI Taxonomy" id="1578198"/>
    <lineage>
        <taxon>Bacteria</taxon>
        <taxon>Bacillati</taxon>
        <taxon>Bacillota</taxon>
        <taxon>Bacilli</taxon>
        <taxon>Bacillales</taxon>
        <taxon>Bacillaceae</taxon>
        <taxon>Neobacillus</taxon>
    </lineage>
</organism>
<protein>
    <submittedName>
        <fullName evidence="2">Uncharacterized protein</fullName>
    </submittedName>
</protein>
<feature type="transmembrane region" description="Helical" evidence="1">
    <location>
        <begin position="70"/>
        <end position="97"/>
    </location>
</feature>
<evidence type="ECO:0000313" key="2">
    <source>
        <dbReference type="EMBL" id="RHW38888.1"/>
    </source>
</evidence>
<dbReference type="AlphaFoldDB" id="A0A417YSA8"/>
<keyword evidence="3" id="KW-1185">Reference proteome</keyword>
<keyword evidence="1" id="KW-0472">Membrane</keyword>
<dbReference type="OrthoDB" id="2886740at2"/>
<keyword evidence="1" id="KW-0812">Transmembrane</keyword>
<feature type="transmembrane region" description="Helical" evidence="1">
    <location>
        <begin position="156"/>
        <end position="173"/>
    </location>
</feature>
<reference evidence="2 3" key="1">
    <citation type="journal article" date="2017" name="Int. J. Syst. Evol. Microbiol.">
        <title>Bacillus notoginsengisoli sp. nov., a novel bacterium isolated from the rhizosphere of Panax notoginseng.</title>
        <authorList>
            <person name="Zhang M.Y."/>
            <person name="Cheng J."/>
            <person name="Cai Y."/>
            <person name="Zhang T.Y."/>
            <person name="Wu Y.Y."/>
            <person name="Manikprabhu D."/>
            <person name="Li W.J."/>
            <person name="Zhang Y.X."/>
        </authorList>
    </citation>
    <scope>NUCLEOTIDE SEQUENCE [LARGE SCALE GENOMIC DNA]</scope>
    <source>
        <strain evidence="2 3">JCM 30743</strain>
    </source>
</reference>
<feature type="transmembrane region" description="Helical" evidence="1">
    <location>
        <begin position="6"/>
        <end position="24"/>
    </location>
</feature>
<dbReference type="RefSeq" id="WP_118921222.1">
    <property type="nucleotide sequence ID" value="NZ_QWEG01000008.1"/>
</dbReference>
<feature type="transmembrane region" description="Helical" evidence="1">
    <location>
        <begin position="118"/>
        <end position="136"/>
    </location>
</feature>
<keyword evidence="1" id="KW-1133">Transmembrane helix</keyword>
<dbReference type="EMBL" id="QWEG01000008">
    <property type="protein sequence ID" value="RHW38888.1"/>
    <property type="molecule type" value="Genomic_DNA"/>
</dbReference>
<name>A0A417YSA8_9BACI</name>
<feature type="transmembrane region" description="Helical" evidence="1">
    <location>
        <begin position="36"/>
        <end position="58"/>
    </location>
</feature>